<dbReference type="AlphaFoldDB" id="A0A221KCS6"/>
<dbReference type="PANTHER" id="PTHR12788:SF10">
    <property type="entry name" value="PROTEIN-TYROSINE SULFOTRANSFERASE"/>
    <property type="match status" value="1"/>
</dbReference>
<protein>
    <submittedName>
        <fullName evidence="2">Protein-tyrosine sulfotransferase</fullName>
    </submittedName>
</protein>
<sequence length="268" mass="30963">MFMTTHTREFSPPFFIIGCVRSGTTMLRNILRNHPNLACPEETHLYRWGEPFGTPGFMTQCNNALLKKHRELDGIKDGEFKHILDQSISRGDLMARYMARFVEVRKPTATRWFDKTPQNVYGVHLIAEDFPEAKFIHIVRNPVEVVSSLRLGKVVKVPNLMAACAYWNEAATLIHALRRRSPNRVLELRYEDFTAEPEQGIRQVLDFVGEPFDASHFTNVITYESSHKDEGLFSPEEVKTIERTCIKGRRMYGYAANPLPYWKRKGQA</sequence>
<dbReference type="Pfam" id="PF13469">
    <property type="entry name" value="Sulfotransfer_3"/>
    <property type="match status" value="1"/>
</dbReference>
<accession>A0A221KCS6</accession>
<evidence type="ECO:0000256" key="1">
    <source>
        <dbReference type="ARBA" id="ARBA00022679"/>
    </source>
</evidence>
<organism evidence="2 3">
    <name type="scientific">Vitreoscilla filiformis</name>
    <dbReference type="NCBI Taxonomy" id="63"/>
    <lineage>
        <taxon>Bacteria</taxon>
        <taxon>Pseudomonadati</taxon>
        <taxon>Pseudomonadota</taxon>
        <taxon>Betaproteobacteria</taxon>
        <taxon>Neisseriales</taxon>
        <taxon>Neisseriaceae</taxon>
        <taxon>Vitreoscilla</taxon>
    </lineage>
</organism>
<dbReference type="InterPro" id="IPR027417">
    <property type="entry name" value="P-loop_NTPase"/>
</dbReference>
<dbReference type="PANTHER" id="PTHR12788">
    <property type="entry name" value="PROTEIN-TYROSINE SULFOTRANSFERASE 2"/>
    <property type="match status" value="1"/>
</dbReference>
<keyword evidence="1 2" id="KW-0808">Transferase</keyword>
<keyword evidence="3" id="KW-1185">Reference proteome</keyword>
<dbReference type="GO" id="GO:0008476">
    <property type="term" value="F:protein-tyrosine sulfotransferase activity"/>
    <property type="evidence" value="ECO:0007669"/>
    <property type="project" value="InterPro"/>
</dbReference>
<reference evidence="2 3" key="1">
    <citation type="submission" date="2017-07" db="EMBL/GenBank/DDBJ databases">
        <title>Complete Genome Sequence of the cosmetic ferment Vitreoscilla filiformis (ATCC15551).</title>
        <authorList>
            <person name="Contreras S."/>
            <person name="Sagory-Zalkind P."/>
            <person name="Blanquart H."/>
            <person name="Iltis A."/>
            <person name="Morand S.C."/>
        </authorList>
    </citation>
    <scope>NUCLEOTIDE SEQUENCE [LARGE SCALE GENOMIC DNA]</scope>
    <source>
        <strain evidence="2 3">ATCC 15551</strain>
    </source>
</reference>
<proteinExistence type="predicted"/>
<gene>
    <name evidence="2" type="ORF">VITFI_CDS0991</name>
</gene>
<dbReference type="KEGG" id="vff:VITFI_CDS0991"/>
<dbReference type="EMBL" id="CP022423">
    <property type="protein sequence ID" value="ASM76769.1"/>
    <property type="molecule type" value="Genomic_DNA"/>
</dbReference>
<dbReference type="Gene3D" id="3.40.50.300">
    <property type="entry name" value="P-loop containing nucleotide triphosphate hydrolases"/>
    <property type="match status" value="1"/>
</dbReference>
<dbReference type="Proteomes" id="UP000199729">
    <property type="component" value="Chromosome"/>
</dbReference>
<name>A0A221KCS6_VITFI</name>
<evidence type="ECO:0000313" key="2">
    <source>
        <dbReference type="EMBL" id="ASM76769.1"/>
    </source>
</evidence>
<dbReference type="InterPro" id="IPR026634">
    <property type="entry name" value="TPST-like"/>
</dbReference>
<dbReference type="SUPFAM" id="SSF52540">
    <property type="entry name" value="P-loop containing nucleoside triphosphate hydrolases"/>
    <property type="match status" value="1"/>
</dbReference>
<evidence type="ECO:0000313" key="3">
    <source>
        <dbReference type="Proteomes" id="UP000199729"/>
    </source>
</evidence>